<evidence type="ECO:0000313" key="6">
    <source>
        <dbReference type="EMBL" id="KAF5741792.1"/>
    </source>
</evidence>
<dbReference type="InterPro" id="IPR018247">
    <property type="entry name" value="EF_Hand_1_Ca_BS"/>
</dbReference>
<keyword evidence="4" id="KW-0812">Transmembrane</keyword>
<name>A0A7J7D645_TRIWF</name>
<organism evidence="6 7">
    <name type="scientific">Tripterygium wilfordii</name>
    <name type="common">Thunder God vine</name>
    <dbReference type="NCBI Taxonomy" id="458696"/>
    <lineage>
        <taxon>Eukaryota</taxon>
        <taxon>Viridiplantae</taxon>
        <taxon>Streptophyta</taxon>
        <taxon>Embryophyta</taxon>
        <taxon>Tracheophyta</taxon>
        <taxon>Spermatophyta</taxon>
        <taxon>Magnoliopsida</taxon>
        <taxon>eudicotyledons</taxon>
        <taxon>Gunneridae</taxon>
        <taxon>Pentapetalae</taxon>
        <taxon>rosids</taxon>
        <taxon>fabids</taxon>
        <taxon>Celastrales</taxon>
        <taxon>Celastraceae</taxon>
        <taxon>Tripterygium</taxon>
    </lineage>
</organism>
<dbReference type="EMBL" id="JAAARO010000010">
    <property type="protein sequence ID" value="KAF5741792.1"/>
    <property type="molecule type" value="Genomic_DNA"/>
</dbReference>
<dbReference type="PROSITE" id="PS50222">
    <property type="entry name" value="EF_HAND_2"/>
    <property type="match status" value="2"/>
</dbReference>
<keyword evidence="3" id="KW-0106">Calcium</keyword>
<evidence type="ECO:0000259" key="5">
    <source>
        <dbReference type="PROSITE" id="PS50222"/>
    </source>
</evidence>
<dbReference type="InterPro" id="IPR039647">
    <property type="entry name" value="EF_hand_pair_protein_CML-like"/>
</dbReference>
<dbReference type="PROSITE" id="PS00018">
    <property type="entry name" value="EF_HAND_1"/>
    <property type="match status" value="2"/>
</dbReference>
<keyword evidence="2" id="KW-0677">Repeat</keyword>
<dbReference type="Proteomes" id="UP000593562">
    <property type="component" value="Unassembled WGS sequence"/>
</dbReference>
<dbReference type="CDD" id="cd00051">
    <property type="entry name" value="EFh"/>
    <property type="match status" value="1"/>
</dbReference>
<dbReference type="InterPro" id="IPR011992">
    <property type="entry name" value="EF-hand-dom_pair"/>
</dbReference>
<protein>
    <recommendedName>
        <fullName evidence="5">EF-hand domain-containing protein</fullName>
    </recommendedName>
</protein>
<dbReference type="SMART" id="SM00054">
    <property type="entry name" value="EFh"/>
    <property type="match status" value="2"/>
</dbReference>
<dbReference type="PANTHER" id="PTHR10891">
    <property type="entry name" value="EF-HAND CALCIUM-BINDING DOMAIN CONTAINING PROTEIN"/>
    <property type="match status" value="1"/>
</dbReference>
<feature type="domain" description="EF-hand" evidence="5">
    <location>
        <begin position="123"/>
        <end position="158"/>
    </location>
</feature>
<dbReference type="InterPro" id="IPR002048">
    <property type="entry name" value="EF_hand_dom"/>
</dbReference>
<dbReference type="FunFam" id="1.10.238.10:FF:000003">
    <property type="entry name" value="Calmodulin A"/>
    <property type="match status" value="1"/>
</dbReference>
<evidence type="ECO:0000313" key="7">
    <source>
        <dbReference type="Proteomes" id="UP000593562"/>
    </source>
</evidence>
<comment type="caution">
    <text evidence="6">The sequence shown here is derived from an EMBL/GenBank/DDBJ whole genome shotgun (WGS) entry which is preliminary data.</text>
</comment>
<dbReference type="AlphaFoldDB" id="A0A7J7D645"/>
<dbReference type="GO" id="GO:0005509">
    <property type="term" value="F:calcium ion binding"/>
    <property type="evidence" value="ECO:0007669"/>
    <property type="project" value="InterPro"/>
</dbReference>
<keyword evidence="4" id="KW-0472">Membrane</keyword>
<keyword evidence="4" id="KW-1133">Transmembrane helix</keyword>
<feature type="domain" description="EF-hand" evidence="5">
    <location>
        <begin position="161"/>
        <end position="195"/>
    </location>
</feature>
<proteinExistence type="predicted"/>
<gene>
    <name evidence="6" type="ORF">HS088_TW10G00798</name>
</gene>
<dbReference type="FunCoup" id="A0A7J7D645">
    <property type="interactions" value="33"/>
</dbReference>
<dbReference type="SUPFAM" id="SSF47473">
    <property type="entry name" value="EF-hand"/>
    <property type="match status" value="1"/>
</dbReference>
<evidence type="ECO:0000256" key="1">
    <source>
        <dbReference type="ARBA" id="ARBA00022723"/>
    </source>
</evidence>
<keyword evidence="1" id="KW-0479">Metal-binding</keyword>
<evidence type="ECO:0000256" key="4">
    <source>
        <dbReference type="SAM" id="Phobius"/>
    </source>
</evidence>
<sequence>MEKTSLDTKQSSFSLFVLPHVLVHRIIILWVLGINRFFTRLCSSLQSLLQCHNSKISEEIKTADFEESSRSGKNRDDGSLCIEEMEMVMERLGFFCSKGIEEGPLEWFVSGEQVLGLFESKEPSLEEVREAFDAFDFNRDGFIDAMELQRVLCSLGFKEGLELGNCRRMIKAYDQDGDGLVDFKEFFRFMEGSFC</sequence>
<evidence type="ECO:0000256" key="2">
    <source>
        <dbReference type="ARBA" id="ARBA00022737"/>
    </source>
</evidence>
<reference evidence="6 7" key="1">
    <citation type="journal article" date="2020" name="Nat. Commun.">
        <title>Genome of Tripterygium wilfordii and identification of cytochrome P450 involved in triptolide biosynthesis.</title>
        <authorList>
            <person name="Tu L."/>
            <person name="Su P."/>
            <person name="Zhang Z."/>
            <person name="Gao L."/>
            <person name="Wang J."/>
            <person name="Hu T."/>
            <person name="Zhou J."/>
            <person name="Zhang Y."/>
            <person name="Zhao Y."/>
            <person name="Liu Y."/>
            <person name="Song Y."/>
            <person name="Tong Y."/>
            <person name="Lu Y."/>
            <person name="Yang J."/>
            <person name="Xu C."/>
            <person name="Jia M."/>
            <person name="Peters R.J."/>
            <person name="Huang L."/>
            <person name="Gao W."/>
        </authorList>
    </citation>
    <scope>NUCLEOTIDE SEQUENCE [LARGE SCALE GENOMIC DNA]</scope>
    <source>
        <strain evidence="7">cv. XIE 37</strain>
        <tissue evidence="6">Leaf</tissue>
    </source>
</reference>
<dbReference type="Pfam" id="PF13499">
    <property type="entry name" value="EF-hand_7"/>
    <property type="match status" value="1"/>
</dbReference>
<feature type="transmembrane region" description="Helical" evidence="4">
    <location>
        <begin position="12"/>
        <end position="33"/>
    </location>
</feature>
<dbReference type="Gene3D" id="1.10.238.10">
    <property type="entry name" value="EF-hand"/>
    <property type="match status" value="1"/>
</dbReference>
<dbReference type="InParanoid" id="A0A7J7D645"/>
<evidence type="ECO:0000256" key="3">
    <source>
        <dbReference type="ARBA" id="ARBA00022837"/>
    </source>
</evidence>
<accession>A0A7J7D645</accession>
<keyword evidence="7" id="KW-1185">Reference proteome</keyword>